<protein>
    <submittedName>
        <fullName evidence="2">Endoplasmic reticulum membrane-associated RNA degradation protein-like</fullName>
    </submittedName>
</protein>
<dbReference type="PANTHER" id="PTHR31701">
    <property type="entry name" value="ENDOPLASMIC RETICULUM MEMBRANE-ASSOCIATED RNA DEGRADATION PROTEIN"/>
    <property type="match status" value="1"/>
</dbReference>
<dbReference type="InterPro" id="IPR039635">
    <property type="entry name" value="ERMARD"/>
</dbReference>
<feature type="domain" description="DUF4209" evidence="1">
    <location>
        <begin position="162"/>
        <end position="251"/>
    </location>
</feature>
<accession>A0A8H3QY96</accession>
<gene>
    <name evidence="2" type="ORF">RCL2_002053200</name>
</gene>
<comment type="caution">
    <text evidence="2">The sequence shown here is derived from an EMBL/GenBank/DDBJ whole genome shotgun (WGS) entry which is preliminary data.</text>
</comment>
<evidence type="ECO:0000313" key="2">
    <source>
        <dbReference type="EMBL" id="GES93784.1"/>
    </source>
</evidence>
<reference evidence="2" key="1">
    <citation type="submission" date="2019-10" db="EMBL/GenBank/DDBJ databases">
        <title>Conservation and host-specific expression of non-tandemly repeated heterogenous ribosome RNA gene in arbuscular mycorrhizal fungi.</title>
        <authorList>
            <person name="Maeda T."/>
            <person name="Kobayashi Y."/>
            <person name="Nakagawa T."/>
            <person name="Ezawa T."/>
            <person name="Yamaguchi K."/>
            <person name="Bino T."/>
            <person name="Nishimoto Y."/>
            <person name="Shigenobu S."/>
            <person name="Kawaguchi M."/>
        </authorList>
    </citation>
    <scope>NUCLEOTIDE SEQUENCE</scope>
    <source>
        <strain evidence="2">HR1</strain>
    </source>
</reference>
<proteinExistence type="predicted"/>
<name>A0A8H3QY96_9GLOM</name>
<dbReference type="PANTHER" id="PTHR31701:SF2">
    <property type="entry name" value="ENDOPLASMIC RETICULUM MEMBRANE-ASSOCIATED RNA DEGRADATION PROTEIN"/>
    <property type="match status" value="1"/>
</dbReference>
<evidence type="ECO:0000313" key="3">
    <source>
        <dbReference type="Proteomes" id="UP000615446"/>
    </source>
</evidence>
<organism evidence="2 3">
    <name type="scientific">Rhizophagus clarus</name>
    <dbReference type="NCBI Taxonomy" id="94130"/>
    <lineage>
        <taxon>Eukaryota</taxon>
        <taxon>Fungi</taxon>
        <taxon>Fungi incertae sedis</taxon>
        <taxon>Mucoromycota</taxon>
        <taxon>Glomeromycotina</taxon>
        <taxon>Glomeromycetes</taxon>
        <taxon>Glomerales</taxon>
        <taxon>Glomeraceae</taxon>
        <taxon>Rhizophagus</taxon>
    </lineage>
</organism>
<dbReference type="EMBL" id="BLAL01000229">
    <property type="protein sequence ID" value="GES93784.1"/>
    <property type="molecule type" value="Genomic_DNA"/>
</dbReference>
<dbReference type="AlphaFoldDB" id="A0A8H3QY96"/>
<dbReference type="Proteomes" id="UP000615446">
    <property type="component" value="Unassembled WGS sequence"/>
</dbReference>
<dbReference type="InterPro" id="IPR025209">
    <property type="entry name" value="DUF4209"/>
</dbReference>
<dbReference type="OrthoDB" id="49386at2759"/>
<dbReference type="Pfam" id="PF13910">
    <property type="entry name" value="DUF4209"/>
    <property type="match status" value="1"/>
</dbReference>
<evidence type="ECO:0000259" key="1">
    <source>
        <dbReference type="Pfam" id="PF13910"/>
    </source>
</evidence>
<sequence>MFSSNCFIKSFWLGKALQTEELSNIITRNEIMISLNKWQSCLNPRVKQLLENNSLNKFLLDCNIPIEKGLLKENAFIGLRNSNVPYGTLEAEPLAAASSKIKILAYQISQFFDSNIISTNDFFKIYDDELEWCGNSDVFRRCVELYLEKDYLSVLLIVISNLERLLGDIIYSLHDDTDTPVIPSLIRDLLIAPSLISLLGEEMIFFLRCIIGPPNSMNLRNVLWHGFINPHEFLKVPVKWYCTLILIITMSICNMVRHKDIIGLLKKRNNVNFKGFYYLTLFFDNVDDRNAYISVEKSFDELYECVMYEHALPPQYPHHMILESLLFKNFFVIPRTHSTWLCSFRYLSNNQVLLFLVLALPLLEHCLRRIYVCVNKDVQGHRICTVEAGEYFLTLDIILGEKVAWAFCGIEEEKHEEERMNELYSELGGGAMDLLLDLFVHADGPRLRDRVAHGEANHLIDSPELFNLSSPLYKYFISLLIVLWNKYELKIPLIHEEDVIKKDNSSIQTIDIESYEKWISNYRSRFHPISMLWKESVQVITNVWKCWNVYQEMAKTSRFIMSNWIEPSWVTVDDSFSLFEYDFLKDVVKFDSISLVVQECCSRFYKRKFGNAMNDKKAIYLNEISYTRDDAKVINFRRGVIKKANGGVEKLHTILKTLQLSTSLSSRKRKNTQTLFDLFPSIFQQLCYALLTLEQIRDQKLMLAILIFIERWNGFCVEGNWKNINKAFEEFIKDQNLSYQILGNVLSINDNVTCIDSLSCISVCVYEERAANIFWIFSAVDPSNTQLSHIQ</sequence>